<evidence type="ECO:0000313" key="8">
    <source>
        <dbReference type="Proteomes" id="UP001607302"/>
    </source>
</evidence>
<organism evidence="7 8">
    <name type="scientific">Vespula squamosa</name>
    <name type="common">Southern yellow jacket</name>
    <name type="synonym">Wasp</name>
    <dbReference type="NCBI Taxonomy" id="30214"/>
    <lineage>
        <taxon>Eukaryota</taxon>
        <taxon>Metazoa</taxon>
        <taxon>Ecdysozoa</taxon>
        <taxon>Arthropoda</taxon>
        <taxon>Hexapoda</taxon>
        <taxon>Insecta</taxon>
        <taxon>Pterygota</taxon>
        <taxon>Neoptera</taxon>
        <taxon>Endopterygota</taxon>
        <taxon>Hymenoptera</taxon>
        <taxon>Apocrita</taxon>
        <taxon>Aculeata</taxon>
        <taxon>Vespoidea</taxon>
        <taxon>Vespidae</taxon>
        <taxon>Vespinae</taxon>
        <taxon>Vespula</taxon>
    </lineage>
</organism>
<dbReference type="SUPFAM" id="SSF75620">
    <property type="entry name" value="Release factor"/>
    <property type="match status" value="1"/>
</dbReference>
<dbReference type="InterPro" id="IPR045853">
    <property type="entry name" value="Pep_chain_release_fac_I_sf"/>
</dbReference>
<protein>
    <submittedName>
        <fullName evidence="7">Mitochondrial translation release factor in rescue isoform X2</fullName>
    </submittedName>
</protein>
<keyword evidence="3" id="KW-0809">Transit peptide</keyword>
<dbReference type="GO" id="GO:0005739">
    <property type="term" value="C:mitochondrion"/>
    <property type="evidence" value="ECO:0007669"/>
    <property type="project" value="UniProtKB-SubCell"/>
</dbReference>
<keyword evidence="4" id="KW-0496">Mitochondrion</keyword>
<dbReference type="EMBL" id="JAUDFV010000174">
    <property type="protein sequence ID" value="KAL2711476.1"/>
    <property type="molecule type" value="Genomic_DNA"/>
</dbReference>
<evidence type="ECO:0000259" key="5">
    <source>
        <dbReference type="Pfam" id="PF00472"/>
    </source>
</evidence>
<gene>
    <name evidence="7" type="ORF">V1478_018977</name>
</gene>
<feature type="domain" description="Complex 1 LYR protein" evidence="6">
    <location>
        <begin position="5"/>
        <end position="59"/>
    </location>
</feature>
<evidence type="ECO:0000313" key="7">
    <source>
        <dbReference type="EMBL" id="KAL2711476.1"/>
    </source>
</evidence>
<name>A0ABD1ZSX5_VESSQ</name>
<evidence type="ECO:0000256" key="4">
    <source>
        <dbReference type="ARBA" id="ARBA00023128"/>
    </source>
</evidence>
<dbReference type="Gene3D" id="3.30.160.20">
    <property type="match status" value="1"/>
</dbReference>
<dbReference type="Proteomes" id="UP001607302">
    <property type="component" value="Unassembled WGS sequence"/>
</dbReference>
<dbReference type="AlphaFoldDB" id="A0ABD1ZSX5"/>
<dbReference type="PANTHER" id="PTHR46203:SF1">
    <property type="entry name" value="MITOCHONDRIAL TRANSLATION RELEASE FACTOR IN RESCUE"/>
    <property type="match status" value="1"/>
</dbReference>
<keyword evidence="8" id="KW-1185">Reference proteome</keyword>
<dbReference type="PANTHER" id="PTHR46203">
    <property type="entry name" value="PROBABLE PEPTIDE CHAIN RELEASE FACTOR C12ORF65"/>
    <property type="match status" value="1"/>
</dbReference>
<feature type="domain" description="Prokaryotic-type class I peptide chain release factors" evidence="5">
    <location>
        <begin position="144"/>
        <end position="238"/>
    </location>
</feature>
<dbReference type="InterPro" id="IPR052405">
    <property type="entry name" value="Mito_Transl_Release_Factor"/>
</dbReference>
<dbReference type="InterPro" id="IPR008011">
    <property type="entry name" value="Complex1_LYR_dom"/>
</dbReference>
<accession>A0ABD1ZSX5</accession>
<comment type="caution">
    <text evidence="7">The sequence shown here is derived from an EMBL/GenBank/DDBJ whole genome shotgun (WGS) entry which is preliminary data.</text>
</comment>
<evidence type="ECO:0000256" key="2">
    <source>
        <dbReference type="ARBA" id="ARBA00010835"/>
    </source>
</evidence>
<dbReference type="Pfam" id="PF00472">
    <property type="entry name" value="RF-1"/>
    <property type="match status" value="1"/>
</dbReference>
<comment type="subcellular location">
    <subcellularLocation>
        <location evidence="1">Mitochondrion</location>
    </subcellularLocation>
</comment>
<sequence length="252" mass="29916">MRIAILKLYKDLLRYGEQLRFTDKKYYRKKIREEFRQNKTLTELADIDFQLKKGLMLLKNRRVTFKMNIYANALFSCVPSILSKRSLFYNVFQCIDEKILPFHIPSYCNRDKKSRFHHTQRISSYNQIRLKSFKRYLDYSKVPTIDENELEEKFVKGSGPGGQATNKTNNAVTLKHKPTGIVVKCHETRSLWINQKRAREIMITKLDNLLNGDQSIESQERVLSKKMLIKKQQRQKKLSDLKKSFKEREGLV</sequence>
<evidence type="ECO:0000256" key="1">
    <source>
        <dbReference type="ARBA" id="ARBA00004173"/>
    </source>
</evidence>
<dbReference type="InterPro" id="IPR045300">
    <property type="entry name" value="Complex1_LYR_MIEF1-MP"/>
</dbReference>
<evidence type="ECO:0000259" key="6">
    <source>
        <dbReference type="Pfam" id="PF05347"/>
    </source>
</evidence>
<reference evidence="7 8" key="1">
    <citation type="journal article" date="2024" name="Ann. Entomol. Soc. Am.">
        <title>Genomic analyses of the southern and eastern yellowjacket wasps (Hymenoptera: Vespidae) reveal evolutionary signatures of social life.</title>
        <authorList>
            <person name="Catto M.A."/>
            <person name="Caine P.B."/>
            <person name="Orr S.E."/>
            <person name="Hunt B.G."/>
            <person name="Goodisman M.A.D."/>
        </authorList>
    </citation>
    <scope>NUCLEOTIDE SEQUENCE [LARGE SCALE GENOMIC DNA]</scope>
    <source>
        <strain evidence="7">233</strain>
        <tissue evidence="7">Head and thorax</tissue>
    </source>
</reference>
<evidence type="ECO:0000256" key="3">
    <source>
        <dbReference type="ARBA" id="ARBA00022946"/>
    </source>
</evidence>
<dbReference type="CDD" id="cd20272">
    <property type="entry name" value="Complex1_LYR_MIEF1-MP"/>
    <property type="match status" value="1"/>
</dbReference>
<comment type="similarity">
    <text evidence="2">Belongs to the prokaryotic/mitochondrial release factor family.</text>
</comment>
<proteinExistence type="inferred from homology"/>
<dbReference type="InterPro" id="IPR000352">
    <property type="entry name" value="Pep_chain_release_fac_I"/>
</dbReference>
<dbReference type="Pfam" id="PF05347">
    <property type="entry name" value="Complex1_LYR"/>
    <property type="match status" value="1"/>
</dbReference>